<evidence type="ECO:0000256" key="1">
    <source>
        <dbReference type="SAM" id="Phobius"/>
    </source>
</evidence>
<dbReference type="Proteomes" id="UP001174208">
    <property type="component" value="Unassembled WGS sequence"/>
</dbReference>
<evidence type="ECO:0008006" key="4">
    <source>
        <dbReference type="Google" id="ProtNLM"/>
    </source>
</evidence>
<accession>A0ABT8K637</accession>
<organism evidence="2 3">
    <name type="scientific">Leifsonia williamsii</name>
    <dbReference type="NCBI Taxonomy" id="3035919"/>
    <lineage>
        <taxon>Bacteria</taxon>
        <taxon>Bacillati</taxon>
        <taxon>Actinomycetota</taxon>
        <taxon>Actinomycetes</taxon>
        <taxon>Micrococcales</taxon>
        <taxon>Microbacteriaceae</taxon>
        <taxon>Leifsonia</taxon>
    </lineage>
</organism>
<proteinExistence type="predicted"/>
<evidence type="ECO:0000313" key="2">
    <source>
        <dbReference type="EMBL" id="MDN4612885.1"/>
    </source>
</evidence>
<protein>
    <recommendedName>
        <fullName evidence="4">Capsular polysaccharide biosynthesis protein</fullName>
    </recommendedName>
</protein>
<keyword evidence="1" id="KW-1133">Transmembrane helix</keyword>
<feature type="transmembrane region" description="Helical" evidence="1">
    <location>
        <begin position="185"/>
        <end position="208"/>
    </location>
</feature>
<dbReference type="RefSeq" id="WP_301209705.1">
    <property type="nucleotide sequence ID" value="NZ_JAROCF010000001.1"/>
</dbReference>
<name>A0ABT8K637_9MICO</name>
<comment type="caution">
    <text evidence="2">The sequence shown here is derived from an EMBL/GenBank/DDBJ whole genome shotgun (WGS) entry which is preliminary data.</text>
</comment>
<evidence type="ECO:0000313" key="3">
    <source>
        <dbReference type="Proteomes" id="UP001174208"/>
    </source>
</evidence>
<keyword evidence="3" id="KW-1185">Reference proteome</keyword>
<keyword evidence="1" id="KW-0812">Transmembrane</keyword>
<gene>
    <name evidence="2" type="ORF">P5G50_00355</name>
</gene>
<sequence length="234" mass="24736">MTTRSLLAIAGRRWYVIVVGIALALFAFVLLQQEGAYTTQARVAFIGPGTTRVGQTDDGKLETLTAFAAAVEREYHHGKQSDRTSENATLYGAGLNEGVQVLLPNTGGQWQMTFANAAIDISVVGPTPEWVSDRRDAAVARVQAIATRLQQQSGVAPAETITTTVIPDAPQVGRIWSTKSMEARALLVLVLIGGSLSLGAAALVDGAVSRRRLRRAHTVRPPVTAAARPAGGTP</sequence>
<keyword evidence="1" id="KW-0472">Membrane</keyword>
<dbReference type="EMBL" id="JAROCF010000001">
    <property type="protein sequence ID" value="MDN4612885.1"/>
    <property type="molecule type" value="Genomic_DNA"/>
</dbReference>
<reference evidence="2" key="1">
    <citation type="submission" date="2023-06" db="EMBL/GenBank/DDBJ databases">
        <title>MT1 and MT2 Draft Genomes of Novel Species.</title>
        <authorList>
            <person name="Venkateswaran K."/>
        </authorList>
    </citation>
    <scope>NUCLEOTIDE SEQUENCE</scope>
    <source>
        <strain evidence="2">F6_8S_P_1B</strain>
    </source>
</reference>
<feature type="transmembrane region" description="Helical" evidence="1">
    <location>
        <begin position="12"/>
        <end position="31"/>
    </location>
</feature>